<dbReference type="RefSeq" id="WP_099875431.1">
    <property type="nucleotide sequence ID" value="NZ_CP024608.1"/>
</dbReference>
<dbReference type="InterPro" id="IPR017853">
    <property type="entry name" value="GH"/>
</dbReference>
<dbReference type="KEGG" id="mass:CR152_13795"/>
<evidence type="ECO:0000259" key="4">
    <source>
        <dbReference type="Pfam" id="PF11852"/>
    </source>
</evidence>
<protein>
    <submittedName>
        <fullName evidence="6">Alpha-1,6-glucosidase</fullName>
    </submittedName>
</protein>
<evidence type="ECO:0000256" key="1">
    <source>
        <dbReference type="ARBA" id="ARBA00008061"/>
    </source>
</evidence>
<keyword evidence="2" id="KW-0732">Signal</keyword>
<feature type="domain" description="Pullulanase N2" evidence="5">
    <location>
        <begin position="45"/>
        <end position="160"/>
    </location>
</feature>
<dbReference type="SUPFAM" id="SSF51011">
    <property type="entry name" value="Glycosyl hydrolase domain"/>
    <property type="match status" value="1"/>
</dbReference>
<dbReference type="InterPro" id="IPR024561">
    <property type="entry name" value="Pullul_strch_C"/>
</dbReference>
<dbReference type="CDD" id="cd02860">
    <property type="entry name" value="E_set_Pullulanase"/>
    <property type="match status" value="1"/>
</dbReference>
<evidence type="ECO:0000256" key="2">
    <source>
        <dbReference type="SAM" id="SignalP"/>
    </source>
</evidence>
<reference evidence="6" key="1">
    <citation type="submission" date="2017-10" db="EMBL/GenBank/DDBJ databases">
        <title>Massilia psychrophilum sp. nov., a novel purple-pigmented bacterium isolated from Tianshan glacier, Xinjiang Municipality, China.</title>
        <authorList>
            <person name="Wang H."/>
        </authorList>
    </citation>
    <scope>NUCLEOTIDE SEQUENCE [LARGE SCALE GENOMIC DNA]</scope>
    <source>
        <strain evidence="6">B2</strain>
    </source>
</reference>
<dbReference type="InterPro" id="IPR013780">
    <property type="entry name" value="Glyco_hydro_b"/>
</dbReference>
<dbReference type="Gene3D" id="3.20.20.80">
    <property type="entry name" value="Glycosidases"/>
    <property type="match status" value="1"/>
</dbReference>
<dbReference type="Pfam" id="PF17967">
    <property type="entry name" value="Pullulanase_N2"/>
    <property type="match status" value="1"/>
</dbReference>
<dbReference type="InterPro" id="IPR004193">
    <property type="entry name" value="Glyco_hydro_13_N"/>
</dbReference>
<sequence length="905" mass="97154">MTFSLFRAAVLAGASASASASQMAAVCDSDAFQTIVQPSPGSIDARAVWLDRRLAQWPGVENAGRFKLYHSPDGTIAAPTGGTVTGASGALSLAAFSGALAPDVAQRFKYVGKGAVLIVAASDLARLPDLHRQQLVLVQEDEDGKVRAATRLQAAGALDDLYAAAESASDLGAIPARRSTTFKLWAPTARQVSVCTYDSGSGRATAIDTMRLDRATGIWSATRKGDLSGKYYKYAVDVVADGTGLVRNMVTDPYSVSLTTDSKRSYIASLASPRLKPAGWDKSAPPATVTTQTDMVVYELHVRDFSINDATVPAARRGKYAAFSHTGSNGMKHLAALARTGMTDVHLLPVYDIATIPERGCAQPAPTGAAESEAQQTLIRQTAATDCFNWGYDPYHFNAPEGSYASDAADGATRIVELRGMVMNLHRAGLRVGMDVVYNHTFASGQKEKSVLDRIVPGYYHRLNAAGGVEQSTCCDNTATENRMMAKLMIDSAALWAREYRIDSFRFDLMGHQPRAAMERLQARVNAAAGRHVQLIGEGWNFGEVADGARFMQASQLSLNGSGIGTFSDRARDHVRGGSAADGGADLIRRQGYINGLVYDPNALAGERAPADLMQAADMVRVGLAGSVRSYAMTTWKDSTLALEAIDYNGQPAGYASEPGEVVNYVENHDNQTLYDMNVFKLPLATSGAERARVQTLGTAINAFSQGVAYFHAGIDTLRSKSMDRNSFNSGDWFNRIDWTYQDNYFGTGAPPADDNAKDYALIKPLLANAALKPAPADIAFTRNAFRDLLKIRASSTLFRMRSAQDIGQRLRFYNTGSKQVPTVIAAHIDGTGYAGAGFAGVTYFINVDKVAHTLDVAEMRGRRLRLHPVHTAPTAADQRAAASTFDSATGRFTIPARTAVVFVE</sequence>
<feature type="chain" id="PRO_5013554770" evidence="2">
    <location>
        <begin position="21"/>
        <end position="905"/>
    </location>
</feature>
<dbReference type="PANTHER" id="PTHR43002">
    <property type="entry name" value="GLYCOGEN DEBRANCHING ENZYME"/>
    <property type="match status" value="1"/>
</dbReference>
<dbReference type="Gene3D" id="2.60.40.1130">
    <property type="entry name" value="Rab geranylgeranyltransferase alpha-subunit, insert domain"/>
    <property type="match status" value="1"/>
</dbReference>
<dbReference type="SUPFAM" id="SSF51445">
    <property type="entry name" value="(Trans)glycosidases"/>
    <property type="match status" value="1"/>
</dbReference>
<dbReference type="InterPro" id="IPR040671">
    <property type="entry name" value="Pullulanase_N2"/>
</dbReference>
<dbReference type="InterPro" id="IPR014756">
    <property type="entry name" value="Ig_E-set"/>
</dbReference>
<dbReference type="Pfam" id="PF11852">
    <property type="entry name" value="Pullul_strch_C"/>
    <property type="match status" value="1"/>
</dbReference>
<evidence type="ECO:0000259" key="5">
    <source>
        <dbReference type="Pfam" id="PF17967"/>
    </source>
</evidence>
<dbReference type="Pfam" id="PF02922">
    <property type="entry name" value="CBM_48"/>
    <property type="match status" value="1"/>
</dbReference>
<name>A0A2D2DKG8_9BURK</name>
<dbReference type="AlphaFoldDB" id="A0A2D2DKG8"/>
<dbReference type="Proteomes" id="UP000229897">
    <property type="component" value="Chromosome"/>
</dbReference>
<dbReference type="Gene3D" id="2.60.40.10">
    <property type="entry name" value="Immunoglobulins"/>
    <property type="match status" value="1"/>
</dbReference>
<feature type="domain" description="Glycoside hydrolase family 13 N-terminal" evidence="3">
    <location>
        <begin position="171"/>
        <end position="255"/>
    </location>
</feature>
<dbReference type="GO" id="GO:0004553">
    <property type="term" value="F:hydrolase activity, hydrolyzing O-glycosyl compounds"/>
    <property type="evidence" value="ECO:0007669"/>
    <property type="project" value="InterPro"/>
</dbReference>
<evidence type="ECO:0000313" key="6">
    <source>
        <dbReference type="EMBL" id="ATQ75473.1"/>
    </source>
</evidence>
<feature type="signal peptide" evidence="2">
    <location>
        <begin position="1"/>
        <end position="20"/>
    </location>
</feature>
<dbReference type="SUPFAM" id="SSF81296">
    <property type="entry name" value="E set domains"/>
    <property type="match status" value="2"/>
</dbReference>
<dbReference type="EMBL" id="CP024608">
    <property type="protein sequence ID" value="ATQ75473.1"/>
    <property type="molecule type" value="Genomic_DNA"/>
</dbReference>
<proteinExistence type="inferred from homology"/>
<evidence type="ECO:0000313" key="7">
    <source>
        <dbReference type="Proteomes" id="UP000229897"/>
    </source>
</evidence>
<dbReference type="InterPro" id="IPR013783">
    <property type="entry name" value="Ig-like_fold"/>
</dbReference>
<gene>
    <name evidence="6" type="ORF">CR152_13795</name>
</gene>
<dbReference type="CDD" id="cd11341">
    <property type="entry name" value="AmyAc_Pullulanase_LD-like"/>
    <property type="match status" value="1"/>
</dbReference>
<dbReference type="Gene3D" id="2.60.40.1180">
    <property type="entry name" value="Golgi alpha-mannosidase II"/>
    <property type="match status" value="1"/>
</dbReference>
<dbReference type="OrthoDB" id="9800174at2"/>
<feature type="domain" description="Alpha-1,6-glucosidases pullulanase-type C-terminal" evidence="4">
    <location>
        <begin position="741"/>
        <end position="905"/>
    </location>
</feature>
<dbReference type="GO" id="GO:0005975">
    <property type="term" value="P:carbohydrate metabolic process"/>
    <property type="evidence" value="ECO:0007669"/>
    <property type="project" value="InterPro"/>
</dbReference>
<keyword evidence="7" id="KW-1185">Reference proteome</keyword>
<comment type="similarity">
    <text evidence="1">Belongs to the glycosyl hydrolase 13 family.</text>
</comment>
<organism evidence="6 7">
    <name type="scientific">Massilia violaceinigra</name>
    <dbReference type="NCBI Taxonomy" id="2045208"/>
    <lineage>
        <taxon>Bacteria</taxon>
        <taxon>Pseudomonadati</taxon>
        <taxon>Pseudomonadota</taxon>
        <taxon>Betaproteobacteria</taxon>
        <taxon>Burkholderiales</taxon>
        <taxon>Oxalobacteraceae</taxon>
        <taxon>Telluria group</taxon>
        <taxon>Massilia</taxon>
    </lineage>
</organism>
<evidence type="ECO:0000259" key="3">
    <source>
        <dbReference type="Pfam" id="PF02922"/>
    </source>
</evidence>
<accession>A0A2D2DKG8</accession>